<dbReference type="Pfam" id="PF22769">
    <property type="entry name" value="DCD"/>
    <property type="match status" value="1"/>
</dbReference>
<sequence length="184" mass="20354">MILSGKEILERLTMVAPVSTPAGLERVKELINEGKVVISPFPDISKMLEVLSLELEIGKIKIPESPGFLKEICIDFSRPETLKEKFEISDKEQVFLHPNPRDFLRVETRQFLGIPADLVAQIGIGSKFATHGLEIIGEPAYLLPGFVGKVELNIKNSGNRPIVLSPGLPIFQLVFELLSSPLNI</sequence>
<dbReference type="InterPro" id="IPR036157">
    <property type="entry name" value="dUTPase-like_sf"/>
</dbReference>
<organism evidence="1 2">
    <name type="scientific">Candidatus Nealsonbacteria bacterium CG_4_10_14_0_8_um_filter_35_10</name>
    <dbReference type="NCBI Taxonomy" id="1974683"/>
    <lineage>
        <taxon>Bacteria</taxon>
        <taxon>Candidatus Nealsoniibacteriota</taxon>
    </lineage>
</organism>
<accession>A0A2M7R805</accession>
<reference evidence="2" key="1">
    <citation type="submission" date="2017-09" db="EMBL/GenBank/DDBJ databases">
        <title>Depth-based differentiation of microbial function through sediment-hosted aquifers and enrichment of novel symbionts in the deep terrestrial subsurface.</title>
        <authorList>
            <person name="Probst A.J."/>
            <person name="Ladd B."/>
            <person name="Jarett J.K."/>
            <person name="Geller-Mcgrath D.E."/>
            <person name="Sieber C.M.K."/>
            <person name="Emerson J.B."/>
            <person name="Anantharaman K."/>
            <person name="Thomas B.C."/>
            <person name="Malmstrom R."/>
            <person name="Stieglmeier M."/>
            <person name="Klingl A."/>
            <person name="Woyke T."/>
            <person name="Ryan C.M."/>
            <person name="Banfield J.F."/>
        </authorList>
    </citation>
    <scope>NUCLEOTIDE SEQUENCE [LARGE SCALE GENOMIC DNA]</scope>
</reference>
<dbReference type="Gene3D" id="2.70.40.10">
    <property type="match status" value="1"/>
</dbReference>
<dbReference type="GO" id="GO:0006229">
    <property type="term" value="P:dUTP biosynthetic process"/>
    <property type="evidence" value="ECO:0007669"/>
    <property type="project" value="InterPro"/>
</dbReference>
<name>A0A2M7R805_9BACT</name>
<dbReference type="GO" id="GO:0008829">
    <property type="term" value="F:dCTP deaminase activity"/>
    <property type="evidence" value="ECO:0007669"/>
    <property type="project" value="InterPro"/>
</dbReference>
<protein>
    <recommendedName>
        <fullName evidence="3">dCTP deaminase</fullName>
    </recommendedName>
</protein>
<gene>
    <name evidence="1" type="ORF">COY72_00845</name>
</gene>
<dbReference type="AlphaFoldDB" id="A0A2M7R805"/>
<comment type="caution">
    <text evidence="1">The sequence shown here is derived from an EMBL/GenBank/DDBJ whole genome shotgun (WGS) entry which is preliminary data.</text>
</comment>
<evidence type="ECO:0000313" key="1">
    <source>
        <dbReference type="EMBL" id="PIY90940.1"/>
    </source>
</evidence>
<proteinExistence type="predicted"/>
<evidence type="ECO:0008006" key="3">
    <source>
        <dbReference type="Google" id="ProtNLM"/>
    </source>
</evidence>
<dbReference type="SUPFAM" id="SSF51283">
    <property type="entry name" value="dUTPase-like"/>
    <property type="match status" value="1"/>
</dbReference>
<dbReference type="InterPro" id="IPR011962">
    <property type="entry name" value="dCTP_deaminase"/>
</dbReference>
<dbReference type="EMBL" id="PFLX01000019">
    <property type="protein sequence ID" value="PIY90940.1"/>
    <property type="molecule type" value="Genomic_DNA"/>
</dbReference>
<dbReference type="Proteomes" id="UP000230055">
    <property type="component" value="Unassembled WGS sequence"/>
</dbReference>
<evidence type="ECO:0000313" key="2">
    <source>
        <dbReference type="Proteomes" id="UP000230055"/>
    </source>
</evidence>